<dbReference type="InterPro" id="IPR009739">
    <property type="entry name" value="LprI-like_N"/>
</dbReference>
<protein>
    <recommendedName>
        <fullName evidence="1">Lysozyme inhibitor LprI-like N-terminal domain-containing protein</fullName>
    </recommendedName>
</protein>
<dbReference type="Pfam" id="PF07007">
    <property type="entry name" value="LprI"/>
    <property type="match status" value="1"/>
</dbReference>
<dbReference type="OrthoDB" id="7340239at2"/>
<keyword evidence="3" id="KW-1185">Reference proteome</keyword>
<comment type="caution">
    <text evidence="2">The sequence shown here is derived from an EMBL/GenBank/DDBJ whole genome shotgun (WGS) entry which is preliminary data.</text>
</comment>
<accession>A0A330H7T1</accession>
<gene>
    <name evidence="2" type="ORF">DPM35_01410</name>
</gene>
<sequence>MVLRFGRTGSLEDVFLKLLSLSGLTARIALSVALGVPAFPSTANSTEKLYDWSSDEVAVDSAEAIARGCLDSVEPQERDSCVYTPTKVCVSQFDGGKGNQYDNNQCSGFSAMAWGRILDDVYGRLLQFKGAPKGIQKSQSMWRAWSDFDCEIRSNYEGTMAALDNANCHLDHRANRVMELKYLLRE</sequence>
<reference evidence="2 3" key="1">
    <citation type="submission" date="2018-07" db="EMBL/GenBank/DDBJ databases">
        <title>Diversity of Mesorhizobium strains in Brazil.</title>
        <authorList>
            <person name="Helene L.C.F."/>
            <person name="Dall'Agnol R."/>
            <person name="Delamuta J.R.M."/>
            <person name="Hungria M."/>
        </authorList>
    </citation>
    <scope>NUCLEOTIDE SEQUENCE [LARGE SCALE GENOMIC DNA]</scope>
    <source>
        <strain evidence="2 3">CNPSo 3140</strain>
    </source>
</reference>
<organism evidence="2 3">
    <name type="scientific">Mesorhizobium atlanticum</name>
    <dbReference type="NCBI Taxonomy" id="2233532"/>
    <lineage>
        <taxon>Bacteria</taxon>
        <taxon>Pseudomonadati</taxon>
        <taxon>Pseudomonadota</taxon>
        <taxon>Alphaproteobacteria</taxon>
        <taxon>Hyphomicrobiales</taxon>
        <taxon>Phyllobacteriaceae</taxon>
        <taxon>Mesorhizobium</taxon>
    </lineage>
</organism>
<dbReference type="Gene3D" id="1.20.1270.180">
    <property type="match status" value="1"/>
</dbReference>
<evidence type="ECO:0000259" key="1">
    <source>
        <dbReference type="Pfam" id="PF07007"/>
    </source>
</evidence>
<name>A0A330H7T1_9HYPH</name>
<feature type="domain" description="Lysozyme inhibitor LprI-like N-terminal" evidence="1">
    <location>
        <begin position="98"/>
        <end position="180"/>
    </location>
</feature>
<dbReference type="EMBL" id="QMBQ01000001">
    <property type="protein sequence ID" value="RAZ79982.1"/>
    <property type="molecule type" value="Genomic_DNA"/>
</dbReference>
<proteinExistence type="predicted"/>
<dbReference type="AlphaFoldDB" id="A0A330H7T1"/>
<evidence type="ECO:0000313" key="3">
    <source>
        <dbReference type="Proteomes" id="UP000251956"/>
    </source>
</evidence>
<dbReference type="Proteomes" id="UP000251956">
    <property type="component" value="Unassembled WGS sequence"/>
</dbReference>
<evidence type="ECO:0000313" key="2">
    <source>
        <dbReference type="EMBL" id="RAZ79982.1"/>
    </source>
</evidence>